<dbReference type="SUPFAM" id="SSF53474">
    <property type="entry name" value="alpha/beta-Hydrolases"/>
    <property type="match status" value="1"/>
</dbReference>
<dbReference type="Pfam" id="PF00561">
    <property type="entry name" value="Abhydrolase_1"/>
    <property type="match status" value="1"/>
</dbReference>
<proteinExistence type="predicted"/>
<accession>A0ABY6MP68</accession>
<name>A0ABY6MP68_9BACT</name>
<dbReference type="Proteomes" id="UP001163156">
    <property type="component" value="Chromosome"/>
</dbReference>
<dbReference type="RefSeq" id="WP_264810904.1">
    <property type="nucleotide sequence ID" value="NZ_CP110226.1"/>
</dbReference>
<dbReference type="GO" id="GO:0016787">
    <property type="term" value="F:hydrolase activity"/>
    <property type="evidence" value="ECO:0007669"/>
    <property type="project" value="UniProtKB-KW"/>
</dbReference>
<reference evidence="3" key="1">
    <citation type="submission" date="2022-10" db="EMBL/GenBank/DDBJ databases">
        <title>Algoriphagus sp. a novel bacteria isolate from halophytes salicornia europaea.</title>
        <authorList>
            <person name="Peng Y."/>
            <person name="Jiang L."/>
            <person name="Lee J."/>
        </authorList>
    </citation>
    <scope>NUCLEOTIDE SEQUENCE</scope>
    <source>
        <strain evidence="3">TR-M5</strain>
    </source>
</reference>
<sequence length="353" mass="40082">MKLVSSKRILIHLLFTLQITVLQAQTNSEEYKSEVITIDGLQTQYLDFGGEGLSVILIHSEGWDAFTYKDFGPLLTKNNRVLAITRPGYGNSDIKAYDVKSQGDHLIKFVDALKIERAVFIGNSSVSAELTYLAENFPQRVAGIVYLNGLAVPWLEEHYKDPFKSFEMFLRASPSSNPQTNFIDVSEARRTYRPSHYKSNSVKINVPALAIVNKYGLQGSEKGHGALVFVGSPFMEEVRNEIPPSPTKEFLNKIADDPVFRSELINNIQDSVARIYFQKLANDTVMQRKVYEYHTQSTYPAMLEAQEKLKNAFGKNLRLVRIDVDQIVGYEYRDAPELVIEPIKKFLKQINSE</sequence>
<feature type="signal peptide" evidence="1">
    <location>
        <begin position="1"/>
        <end position="24"/>
    </location>
</feature>
<evidence type="ECO:0000256" key="1">
    <source>
        <dbReference type="SAM" id="SignalP"/>
    </source>
</evidence>
<protein>
    <submittedName>
        <fullName evidence="3">Alpha/beta hydrolase</fullName>
    </submittedName>
</protein>
<feature type="chain" id="PRO_5046368843" evidence="1">
    <location>
        <begin position="25"/>
        <end position="353"/>
    </location>
</feature>
<dbReference type="PANTHER" id="PTHR46438">
    <property type="entry name" value="ALPHA/BETA-HYDROLASES SUPERFAMILY PROTEIN"/>
    <property type="match status" value="1"/>
</dbReference>
<dbReference type="PANTHER" id="PTHR46438:SF11">
    <property type="entry name" value="LIPASE-RELATED"/>
    <property type="match status" value="1"/>
</dbReference>
<keyword evidence="3" id="KW-0378">Hydrolase</keyword>
<evidence type="ECO:0000313" key="4">
    <source>
        <dbReference type="Proteomes" id="UP001163156"/>
    </source>
</evidence>
<evidence type="ECO:0000313" key="3">
    <source>
        <dbReference type="EMBL" id="UZD24187.1"/>
    </source>
</evidence>
<keyword evidence="1" id="KW-0732">Signal</keyword>
<gene>
    <name evidence="3" type="ORF">OM944_06735</name>
</gene>
<dbReference type="Gene3D" id="3.40.50.1820">
    <property type="entry name" value="alpha/beta hydrolase"/>
    <property type="match status" value="1"/>
</dbReference>
<organism evidence="3 4">
    <name type="scientific">Algoriphagus halophytocola</name>
    <dbReference type="NCBI Taxonomy" id="2991499"/>
    <lineage>
        <taxon>Bacteria</taxon>
        <taxon>Pseudomonadati</taxon>
        <taxon>Bacteroidota</taxon>
        <taxon>Cytophagia</taxon>
        <taxon>Cytophagales</taxon>
        <taxon>Cyclobacteriaceae</taxon>
        <taxon>Algoriphagus</taxon>
    </lineage>
</organism>
<dbReference type="EMBL" id="CP110226">
    <property type="protein sequence ID" value="UZD24187.1"/>
    <property type="molecule type" value="Genomic_DNA"/>
</dbReference>
<dbReference type="InterPro" id="IPR029058">
    <property type="entry name" value="AB_hydrolase_fold"/>
</dbReference>
<evidence type="ECO:0000259" key="2">
    <source>
        <dbReference type="Pfam" id="PF00561"/>
    </source>
</evidence>
<keyword evidence="4" id="KW-1185">Reference proteome</keyword>
<feature type="domain" description="AB hydrolase-1" evidence="2">
    <location>
        <begin position="66"/>
        <end position="181"/>
    </location>
</feature>
<dbReference type="InterPro" id="IPR000073">
    <property type="entry name" value="AB_hydrolase_1"/>
</dbReference>